<evidence type="ECO:0000256" key="1">
    <source>
        <dbReference type="SAM" id="Phobius"/>
    </source>
</evidence>
<keyword evidence="1" id="KW-0472">Membrane</keyword>
<feature type="transmembrane region" description="Helical" evidence="1">
    <location>
        <begin position="120"/>
        <end position="140"/>
    </location>
</feature>
<dbReference type="EMBL" id="KE145361">
    <property type="protein sequence ID" value="EPE31759.1"/>
    <property type="molecule type" value="Genomic_DNA"/>
</dbReference>
<dbReference type="RefSeq" id="XP_008081488.1">
    <property type="nucleotide sequence ID" value="XM_008083297.1"/>
</dbReference>
<accession>S3D3Q8</accession>
<evidence type="ECO:0000313" key="2">
    <source>
        <dbReference type="EMBL" id="EPE31759.1"/>
    </source>
</evidence>
<feature type="transmembrane region" description="Helical" evidence="1">
    <location>
        <begin position="76"/>
        <end position="100"/>
    </location>
</feature>
<sequence length="330" mass="37182">MDTDTSTLALPLISEKDYISISIPPSEVLKQEKAEDEKTIYDCKEERLSGLQGSGNSITHAQKHSMNIPSRGAEDSWSFTIGLGCFAIIIFILLSATFWWQTLFILSEDTGTSPDQLFTIIIWASVVVGSLFTLLARKVFINGRRTARNIEPSFVAETKIIPTDILLEHVTTNLYQPPQFKWNEIGDICTCEYFAYSLANPSQPVASEFSLRSILLQSLFGYLCCVTVVTALGSLYFGVLIQLLSGELDVIWTFFTWDIALIVQLSIMAQMADFSSEPRKHCLEAEEKAIKRENIELCIRAIFYGEENTPEDTKKAWEKFIKPIFDAIIL</sequence>
<organism evidence="2 3">
    <name type="scientific">Glarea lozoyensis (strain ATCC 20868 / MF5171)</name>
    <dbReference type="NCBI Taxonomy" id="1116229"/>
    <lineage>
        <taxon>Eukaryota</taxon>
        <taxon>Fungi</taxon>
        <taxon>Dikarya</taxon>
        <taxon>Ascomycota</taxon>
        <taxon>Pezizomycotina</taxon>
        <taxon>Leotiomycetes</taxon>
        <taxon>Helotiales</taxon>
        <taxon>Helotiaceae</taxon>
        <taxon>Glarea</taxon>
    </lineage>
</organism>
<dbReference type="AlphaFoldDB" id="S3D3Q8"/>
<reference evidence="2 3" key="1">
    <citation type="journal article" date="2013" name="BMC Genomics">
        <title>Genomics-driven discovery of the pneumocandin biosynthetic gene cluster in the fungus Glarea lozoyensis.</title>
        <authorList>
            <person name="Chen L."/>
            <person name="Yue Q."/>
            <person name="Zhang X."/>
            <person name="Xiang M."/>
            <person name="Wang C."/>
            <person name="Li S."/>
            <person name="Che Y."/>
            <person name="Ortiz-Lopez F.J."/>
            <person name="Bills G.F."/>
            <person name="Liu X."/>
            <person name="An Z."/>
        </authorList>
    </citation>
    <scope>NUCLEOTIDE SEQUENCE [LARGE SCALE GENOMIC DNA]</scope>
    <source>
        <strain evidence="3">ATCC 20868 / MF5171</strain>
    </source>
</reference>
<dbReference type="KEGG" id="glz:GLAREA_12515"/>
<keyword evidence="1" id="KW-0812">Transmembrane</keyword>
<feature type="transmembrane region" description="Helical" evidence="1">
    <location>
        <begin position="250"/>
        <end position="269"/>
    </location>
</feature>
<feature type="transmembrane region" description="Helical" evidence="1">
    <location>
        <begin position="219"/>
        <end position="244"/>
    </location>
</feature>
<dbReference type="HOGENOM" id="CLU_842114_0_0_1"/>
<evidence type="ECO:0000313" key="3">
    <source>
        <dbReference type="Proteomes" id="UP000016922"/>
    </source>
</evidence>
<dbReference type="Proteomes" id="UP000016922">
    <property type="component" value="Unassembled WGS sequence"/>
</dbReference>
<gene>
    <name evidence="2" type="ORF">GLAREA_12515</name>
</gene>
<proteinExistence type="predicted"/>
<name>S3D3Q8_GLAL2</name>
<dbReference type="GeneID" id="19471556"/>
<keyword evidence="3" id="KW-1185">Reference proteome</keyword>
<protein>
    <submittedName>
        <fullName evidence="2">Uncharacterized protein</fullName>
    </submittedName>
</protein>
<keyword evidence="1" id="KW-1133">Transmembrane helix</keyword>